<comment type="caution">
    <text evidence="13">The sequence shown here is derived from an EMBL/GenBank/DDBJ whole genome shotgun (WGS) entry which is preliminary data.</text>
</comment>
<comment type="similarity">
    <text evidence="2">Belongs to the TonB family.</text>
</comment>
<dbReference type="InterPro" id="IPR037682">
    <property type="entry name" value="TonB_C"/>
</dbReference>
<dbReference type="Proteomes" id="UP001596405">
    <property type="component" value="Unassembled WGS sequence"/>
</dbReference>
<evidence type="ECO:0000256" key="9">
    <source>
        <dbReference type="ARBA" id="ARBA00023136"/>
    </source>
</evidence>
<dbReference type="EMBL" id="JBHSYQ010000003">
    <property type="protein sequence ID" value="MFC6997765.1"/>
    <property type="molecule type" value="Genomic_DNA"/>
</dbReference>
<evidence type="ECO:0000256" key="4">
    <source>
        <dbReference type="ARBA" id="ARBA00022475"/>
    </source>
</evidence>
<gene>
    <name evidence="13" type="ORF">ACFQHR_09010</name>
</gene>
<name>A0ABW2DJE8_9BACT</name>
<comment type="subcellular location">
    <subcellularLocation>
        <location evidence="1">Cell inner membrane</location>
        <topology evidence="1">Single-pass membrane protein</topology>
        <orientation evidence="1">Periplasmic side</orientation>
    </subcellularLocation>
</comment>
<evidence type="ECO:0000259" key="12">
    <source>
        <dbReference type="PROSITE" id="PS52015"/>
    </source>
</evidence>
<keyword evidence="6 11" id="KW-0812">Transmembrane</keyword>
<keyword evidence="5" id="KW-0997">Cell inner membrane</keyword>
<feature type="region of interest" description="Disordered" evidence="10">
    <location>
        <begin position="133"/>
        <end position="176"/>
    </location>
</feature>
<dbReference type="InterPro" id="IPR051045">
    <property type="entry name" value="TonB-dependent_transducer"/>
</dbReference>
<dbReference type="Gene3D" id="3.30.1150.10">
    <property type="match status" value="1"/>
</dbReference>
<keyword evidence="8 11" id="KW-1133">Transmembrane helix</keyword>
<organism evidence="13 14">
    <name type="scientific">Rufibacter roseus</name>
    <dbReference type="NCBI Taxonomy" id="1567108"/>
    <lineage>
        <taxon>Bacteria</taxon>
        <taxon>Pseudomonadati</taxon>
        <taxon>Bacteroidota</taxon>
        <taxon>Cytophagia</taxon>
        <taxon>Cytophagales</taxon>
        <taxon>Hymenobacteraceae</taxon>
        <taxon>Rufibacter</taxon>
    </lineage>
</organism>
<proteinExistence type="inferred from homology"/>
<dbReference type="Pfam" id="PF03544">
    <property type="entry name" value="TonB_C"/>
    <property type="match status" value="1"/>
</dbReference>
<feature type="domain" description="TonB C-terminal" evidence="12">
    <location>
        <begin position="194"/>
        <end position="284"/>
    </location>
</feature>
<dbReference type="NCBIfam" id="TIGR01352">
    <property type="entry name" value="tonB_Cterm"/>
    <property type="match status" value="1"/>
</dbReference>
<evidence type="ECO:0000256" key="7">
    <source>
        <dbReference type="ARBA" id="ARBA00022927"/>
    </source>
</evidence>
<evidence type="ECO:0000256" key="11">
    <source>
        <dbReference type="SAM" id="Phobius"/>
    </source>
</evidence>
<evidence type="ECO:0000256" key="1">
    <source>
        <dbReference type="ARBA" id="ARBA00004383"/>
    </source>
</evidence>
<dbReference type="PANTHER" id="PTHR33446">
    <property type="entry name" value="PROTEIN TONB-RELATED"/>
    <property type="match status" value="1"/>
</dbReference>
<dbReference type="PANTHER" id="PTHR33446:SF2">
    <property type="entry name" value="PROTEIN TONB"/>
    <property type="match status" value="1"/>
</dbReference>
<evidence type="ECO:0000256" key="2">
    <source>
        <dbReference type="ARBA" id="ARBA00006555"/>
    </source>
</evidence>
<keyword evidence="4" id="KW-1003">Cell membrane</keyword>
<dbReference type="RefSeq" id="WP_066618584.1">
    <property type="nucleotide sequence ID" value="NZ_JBHSYQ010000003.1"/>
</dbReference>
<keyword evidence="7" id="KW-0653">Protein transport</keyword>
<dbReference type="SUPFAM" id="SSF74653">
    <property type="entry name" value="TolA/TonB C-terminal domain"/>
    <property type="match status" value="1"/>
</dbReference>
<keyword evidence="14" id="KW-1185">Reference proteome</keyword>
<protein>
    <submittedName>
        <fullName evidence="13">Energy transducer TonB</fullName>
    </submittedName>
</protein>
<feature type="transmembrane region" description="Helical" evidence="11">
    <location>
        <begin position="39"/>
        <end position="61"/>
    </location>
</feature>
<reference evidence="14" key="1">
    <citation type="journal article" date="2019" name="Int. J. Syst. Evol. Microbiol.">
        <title>The Global Catalogue of Microorganisms (GCM) 10K type strain sequencing project: providing services to taxonomists for standard genome sequencing and annotation.</title>
        <authorList>
            <consortium name="The Broad Institute Genomics Platform"/>
            <consortium name="The Broad Institute Genome Sequencing Center for Infectious Disease"/>
            <person name="Wu L."/>
            <person name="Ma J."/>
        </authorList>
    </citation>
    <scope>NUCLEOTIDE SEQUENCE [LARGE SCALE GENOMIC DNA]</scope>
    <source>
        <strain evidence="14">CGMCC 4.7393</strain>
    </source>
</reference>
<keyword evidence="3" id="KW-0813">Transport</keyword>
<evidence type="ECO:0000256" key="6">
    <source>
        <dbReference type="ARBA" id="ARBA00022692"/>
    </source>
</evidence>
<sequence>MEMKTAYPATLQDIIFEGRNKAYGAYLLRKLYPRHIGQALLMAIAMFTLLFSLPILVGKLFGSDEVVVPKADPTTPIWYDYKELPVVQPEVTPPVEQPESGGKKVATIKDTTPKVVDDKKDVTDVIPDRSTVAQSTAGLATQDGDGPATIDNPALGDGTGTGTGIGDGDGAGTSTGTSNVEPFVVVEQMPEFNGGMAKLMDFVSKNIRYPGGAQRNGIEGTVVASFVIMPNGEVADITILKGLGYGTEEEAIRVLKKMPRWKPGVQNGRKVPVRMTLPIRLELK</sequence>
<dbReference type="PROSITE" id="PS52015">
    <property type="entry name" value="TONB_CTD"/>
    <property type="match status" value="1"/>
</dbReference>
<evidence type="ECO:0000313" key="14">
    <source>
        <dbReference type="Proteomes" id="UP001596405"/>
    </source>
</evidence>
<evidence type="ECO:0000313" key="13">
    <source>
        <dbReference type="EMBL" id="MFC6997765.1"/>
    </source>
</evidence>
<feature type="compositionally biased region" description="Gly residues" evidence="10">
    <location>
        <begin position="157"/>
        <end position="173"/>
    </location>
</feature>
<evidence type="ECO:0000256" key="10">
    <source>
        <dbReference type="SAM" id="MobiDB-lite"/>
    </source>
</evidence>
<evidence type="ECO:0000256" key="3">
    <source>
        <dbReference type="ARBA" id="ARBA00022448"/>
    </source>
</evidence>
<evidence type="ECO:0000256" key="5">
    <source>
        <dbReference type="ARBA" id="ARBA00022519"/>
    </source>
</evidence>
<dbReference type="InterPro" id="IPR006260">
    <property type="entry name" value="TonB/TolA_C"/>
</dbReference>
<keyword evidence="9 11" id="KW-0472">Membrane</keyword>
<evidence type="ECO:0000256" key="8">
    <source>
        <dbReference type="ARBA" id="ARBA00022989"/>
    </source>
</evidence>
<accession>A0ABW2DJE8</accession>